<proteinExistence type="predicted"/>
<gene>
    <name evidence="3" type="ORF">SeLEV6574_g06260</name>
    <name evidence="4" type="ORF">SeMB42_g03565</name>
</gene>
<organism evidence="3 6">
    <name type="scientific">Synchytrium endobioticum</name>
    <dbReference type="NCBI Taxonomy" id="286115"/>
    <lineage>
        <taxon>Eukaryota</taxon>
        <taxon>Fungi</taxon>
        <taxon>Fungi incertae sedis</taxon>
        <taxon>Chytridiomycota</taxon>
        <taxon>Chytridiomycota incertae sedis</taxon>
        <taxon>Chytridiomycetes</taxon>
        <taxon>Synchytriales</taxon>
        <taxon>Synchytriaceae</taxon>
        <taxon>Synchytrium</taxon>
    </lineage>
</organism>
<evidence type="ECO:0000256" key="1">
    <source>
        <dbReference type="SAM" id="MobiDB-lite"/>
    </source>
</evidence>
<sequence>MSLSTAKGPASFTALLILVLASTIISHSDAQGTWSAATVSTGCADGSKTHYVQALNLPCNKTVACQPNKNVTGLFVTGTCGNDPDAIATTAFGTSPVFAFHYFADSGCTDFIASEYYLSDGTCLPSPDGLPLSVQLSVAADGAVSINGYNSSATCTGAFMTSNMNKTAFGNCVASPDGTSQKMYASIPSGATAGATPAGGTTGTGAGNTTGTGAGNTTGQAKAASWKPAPSLTTIVLSVCLALGASVSVSS</sequence>
<reference evidence="5 6" key="1">
    <citation type="journal article" date="2019" name="Sci. Rep.">
        <title>Comparative genomics of chytrid fungi reveal insights into the obligate biotrophic and pathogenic lifestyle of Synchytrium endobioticum.</title>
        <authorList>
            <person name="van de Vossenberg B.T.L.H."/>
            <person name="Warris S."/>
            <person name="Nguyen H.D.T."/>
            <person name="van Gent-Pelzer M.P.E."/>
            <person name="Joly D.L."/>
            <person name="van de Geest H.C."/>
            <person name="Bonants P.J.M."/>
            <person name="Smith D.S."/>
            <person name="Levesque C.A."/>
            <person name="van der Lee T.A.J."/>
        </authorList>
    </citation>
    <scope>NUCLEOTIDE SEQUENCE [LARGE SCALE GENOMIC DNA]</scope>
    <source>
        <strain evidence="3 6">LEV6574</strain>
        <strain evidence="4 5">MB42</strain>
    </source>
</reference>
<dbReference type="AlphaFoldDB" id="A0A507CPL9"/>
<dbReference type="EMBL" id="QEAN01000128">
    <property type="protein sequence ID" value="TPX46755.1"/>
    <property type="molecule type" value="Genomic_DNA"/>
</dbReference>
<evidence type="ECO:0008006" key="7">
    <source>
        <dbReference type="Google" id="ProtNLM"/>
    </source>
</evidence>
<feature type="compositionally biased region" description="Gly residues" evidence="1">
    <location>
        <begin position="200"/>
        <end position="216"/>
    </location>
</feature>
<dbReference type="VEuPathDB" id="FungiDB:SeMB42_g03565"/>
<protein>
    <recommendedName>
        <fullName evidence="7">Secreted protein</fullName>
    </recommendedName>
</protein>
<evidence type="ECO:0000313" key="4">
    <source>
        <dbReference type="EMBL" id="TPX46755.1"/>
    </source>
</evidence>
<keyword evidence="2" id="KW-0732">Signal</keyword>
<dbReference type="Proteomes" id="UP000317494">
    <property type="component" value="Unassembled WGS sequence"/>
</dbReference>
<feature type="signal peptide" evidence="2">
    <location>
        <begin position="1"/>
        <end position="30"/>
    </location>
</feature>
<evidence type="ECO:0000313" key="3">
    <source>
        <dbReference type="EMBL" id="TPX41086.1"/>
    </source>
</evidence>
<keyword evidence="5" id="KW-1185">Reference proteome</keyword>
<evidence type="ECO:0000313" key="5">
    <source>
        <dbReference type="Proteomes" id="UP000317494"/>
    </source>
</evidence>
<dbReference type="EMBL" id="QEAM01000342">
    <property type="protein sequence ID" value="TPX41086.1"/>
    <property type="molecule type" value="Genomic_DNA"/>
</dbReference>
<accession>A0A507CPL9</accession>
<comment type="caution">
    <text evidence="3">The sequence shown here is derived from an EMBL/GenBank/DDBJ whole genome shotgun (WGS) entry which is preliminary data.</text>
</comment>
<feature type="chain" id="PRO_5036130990" description="Secreted protein" evidence="2">
    <location>
        <begin position="31"/>
        <end position="251"/>
    </location>
</feature>
<evidence type="ECO:0000313" key="6">
    <source>
        <dbReference type="Proteomes" id="UP000320475"/>
    </source>
</evidence>
<dbReference type="Proteomes" id="UP000320475">
    <property type="component" value="Unassembled WGS sequence"/>
</dbReference>
<feature type="region of interest" description="Disordered" evidence="1">
    <location>
        <begin position="195"/>
        <end position="222"/>
    </location>
</feature>
<name>A0A507CPL9_9FUNG</name>
<evidence type="ECO:0000256" key="2">
    <source>
        <dbReference type="SAM" id="SignalP"/>
    </source>
</evidence>